<feature type="binding site" evidence="9">
    <location>
        <begin position="159"/>
        <end position="162"/>
    </location>
    <ligand>
        <name>substrate</name>
    </ligand>
</feature>
<protein>
    <recommendedName>
        <fullName evidence="3 7">UDP-glucose 6-dehydrogenase</fullName>
        <ecNumber evidence="3 7">1.1.1.22</ecNumber>
    </recommendedName>
</protein>
<dbReference type="InterPro" id="IPR014026">
    <property type="entry name" value="UDP-Glc/GDP-Man_DH_dimer"/>
</dbReference>
<organism evidence="12 13">
    <name type="scientific">Heliorestis convoluta</name>
    <dbReference type="NCBI Taxonomy" id="356322"/>
    <lineage>
        <taxon>Bacteria</taxon>
        <taxon>Bacillati</taxon>
        <taxon>Bacillota</taxon>
        <taxon>Clostridia</taxon>
        <taxon>Eubacteriales</taxon>
        <taxon>Heliobacteriaceae</taxon>
        <taxon>Heliorestis</taxon>
    </lineage>
</organism>
<evidence type="ECO:0000256" key="10">
    <source>
        <dbReference type="PIRSR" id="PIRSR500134-3"/>
    </source>
</evidence>
<evidence type="ECO:0000256" key="8">
    <source>
        <dbReference type="PIRSR" id="PIRSR500134-1"/>
    </source>
</evidence>
<dbReference type="Gene3D" id="3.40.50.720">
    <property type="entry name" value="NAD(P)-binding Rossmann-like Domain"/>
    <property type="match status" value="2"/>
</dbReference>
<feature type="binding site" evidence="10">
    <location>
        <position position="86"/>
    </location>
    <ligand>
        <name>NAD(+)</name>
        <dbReference type="ChEBI" id="CHEBI:57540"/>
    </ligand>
</feature>
<dbReference type="SUPFAM" id="SSF48179">
    <property type="entry name" value="6-phosphogluconate dehydrogenase C-terminal domain-like"/>
    <property type="match status" value="1"/>
</dbReference>
<reference evidence="13" key="1">
    <citation type="submission" date="2019-11" db="EMBL/GenBank/DDBJ databases">
        <title>Genome sequence of Heliorestis convoluta strain HH, an alkaliphilic and minimalistic phototrophic bacterium from a soda lake in Egypt.</title>
        <authorList>
            <person name="Dewey E.D."/>
            <person name="Stokes L.M."/>
            <person name="Burchell B.M."/>
            <person name="Shaffer K.N."/>
            <person name="Huntington A.M."/>
            <person name="Baker J.M."/>
            <person name="Nadendla S."/>
            <person name="Giglio M.G."/>
            <person name="Touchman J.W."/>
            <person name="Blankenship R.E."/>
            <person name="Madigan M.T."/>
            <person name="Sattley W.M."/>
        </authorList>
    </citation>
    <scope>NUCLEOTIDE SEQUENCE [LARGE SCALE GENOMIC DNA]</scope>
    <source>
        <strain evidence="13">HH</strain>
    </source>
</reference>
<dbReference type="GO" id="GO:0006065">
    <property type="term" value="P:UDP-glucuronate biosynthetic process"/>
    <property type="evidence" value="ECO:0007669"/>
    <property type="project" value="UniProtKB-UniPathway"/>
</dbReference>
<comment type="catalytic activity">
    <reaction evidence="6 7">
        <text>UDP-alpha-D-glucose + 2 NAD(+) + H2O = UDP-alpha-D-glucuronate + 2 NADH + 3 H(+)</text>
        <dbReference type="Rhea" id="RHEA:23596"/>
        <dbReference type="ChEBI" id="CHEBI:15377"/>
        <dbReference type="ChEBI" id="CHEBI:15378"/>
        <dbReference type="ChEBI" id="CHEBI:57540"/>
        <dbReference type="ChEBI" id="CHEBI:57945"/>
        <dbReference type="ChEBI" id="CHEBI:58052"/>
        <dbReference type="ChEBI" id="CHEBI:58885"/>
        <dbReference type="EC" id="1.1.1.22"/>
    </reaction>
</comment>
<evidence type="ECO:0000256" key="7">
    <source>
        <dbReference type="PIRNR" id="PIRNR000124"/>
    </source>
</evidence>
<comment type="pathway">
    <text evidence="1">Nucleotide-sugar biosynthesis; UDP-alpha-D-glucuronate biosynthesis; UDP-alpha-D-glucuronate from UDP-alpha-D-glucose: step 1/1.</text>
</comment>
<dbReference type="InterPro" id="IPR036291">
    <property type="entry name" value="NAD(P)-bd_dom_sf"/>
</dbReference>
<dbReference type="InterPro" id="IPR028357">
    <property type="entry name" value="UDPglc_DH_bac"/>
</dbReference>
<dbReference type="GO" id="GO:0003979">
    <property type="term" value="F:UDP-glucose 6-dehydrogenase activity"/>
    <property type="evidence" value="ECO:0007669"/>
    <property type="project" value="UniProtKB-EC"/>
</dbReference>
<dbReference type="KEGG" id="hcv:FTV88_2716"/>
<dbReference type="PIRSF" id="PIRSF000124">
    <property type="entry name" value="UDPglc_GDPman_dh"/>
    <property type="match status" value="1"/>
</dbReference>
<dbReference type="Gene3D" id="1.20.5.100">
    <property type="entry name" value="Cytochrome c1, transmembrane anchor, C-terminal"/>
    <property type="match status" value="1"/>
</dbReference>
<dbReference type="PANTHER" id="PTHR43750">
    <property type="entry name" value="UDP-GLUCOSE 6-DEHYDROGENASE TUAD"/>
    <property type="match status" value="1"/>
</dbReference>
<feature type="binding site" evidence="10">
    <location>
        <position position="124"/>
    </location>
    <ligand>
        <name>NAD(+)</name>
        <dbReference type="ChEBI" id="CHEBI:57540"/>
    </ligand>
</feature>
<keyword evidence="5 7" id="KW-0520">NAD</keyword>
<keyword evidence="13" id="KW-1185">Reference proteome</keyword>
<dbReference type="InterPro" id="IPR017476">
    <property type="entry name" value="UDP-Glc/GDP-Man"/>
</dbReference>
<keyword evidence="4 7" id="KW-0560">Oxidoreductase</keyword>
<dbReference type="GO" id="GO:0000271">
    <property type="term" value="P:polysaccharide biosynthetic process"/>
    <property type="evidence" value="ECO:0007669"/>
    <property type="project" value="InterPro"/>
</dbReference>
<dbReference type="PANTHER" id="PTHR43750:SF3">
    <property type="entry name" value="UDP-GLUCOSE 6-DEHYDROGENASE TUAD"/>
    <property type="match status" value="1"/>
</dbReference>
<dbReference type="Pfam" id="PF03720">
    <property type="entry name" value="UDPG_MGDP_dh_C"/>
    <property type="match status" value="1"/>
</dbReference>
<dbReference type="GO" id="GO:0051287">
    <property type="term" value="F:NAD binding"/>
    <property type="evidence" value="ECO:0007669"/>
    <property type="project" value="InterPro"/>
</dbReference>
<evidence type="ECO:0000313" key="13">
    <source>
        <dbReference type="Proteomes" id="UP000366051"/>
    </source>
</evidence>
<dbReference type="UniPathway" id="UPA00038">
    <property type="reaction ID" value="UER00491"/>
</dbReference>
<comment type="similarity">
    <text evidence="2 7">Belongs to the UDP-glucose/GDP-mannose dehydrogenase family.</text>
</comment>
<dbReference type="InterPro" id="IPR008927">
    <property type="entry name" value="6-PGluconate_DH-like_C_sf"/>
</dbReference>
<evidence type="ECO:0000256" key="5">
    <source>
        <dbReference type="ARBA" id="ARBA00023027"/>
    </source>
</evidence>
<evidence type="ECO:0000256" key="1">
    <source>
        <dbReference type="ARBA" id="ARBA00004701"/>
    </source>
</evidence>
<evidence type="ECO:0000256" key="9">
    <source>
        <dbReference type="PIRSR" id="PIRSR500134-2"/>
    </source>
</evidence>
<dbReference type="SMART" id="SM00984">
    <property type="entry name" value="UDPG_MGDP_dh_C"/>
    <property type="match status" value="1"/>
</dbReference>
<feature type="binding site" evidence="9">
    <location>
        <position position="346"/>
    </location>
    <ligand>
        <name>substrate</name>
    </ligand>
</feature>
<dbReference type="Pfam" id="PF03721">
    <property type="entry name" value="UDPG_MGDP_dh_N"/>
    <property type="match status" value="1"/>
</dbReference>
<accession>A0A5Q2N8I2</accession>
<feature type="binding site" evidence="9">
    <location>
        <position position="230"/>
    </location>
    <ligand>
        <name>substrate</name>
    </ligand>
</feature>
<dbReference type="InterPro" id="IPR001732">
    <property type="entry name" value="UDP-Glc/GDP-Man_DH_N"/>
</dbReference>
<dbReference type="InterPro" id="IPR014027">
    <property type="entry name" value="UDP-Glc/GDP-Man_DH_C"/>
</dbReference>
<feature type="domain" description="UDP-glucose/GDP-mannose dehydrogenase C-terminal" evidence="11">
    <location>
        <begin position="339"/>
        <end position="442"/>
    </location>
</feature>
<feature type="binding site" evidence="9">
    <location>
        <begin position="275"/>
        <end position="279"/>
    </location>
    <ligand>
        <name>substrate</name>
    </ligand>
</feature>
<dbReference type="RefSeq" id="WP_153725909.1">
    <property type="nucleotide sequence ID" value="NZ_CP045875.1"/>
</dbReference>
<feature type="binding site" evidence="10">
    <location>
        <position position="162"/>
    </location>
    <ligand>
        <name>NAD(+)</name>
        <dbReference type="ChEBI" id="CHEBI:57540"/>
    </ligand>
</feature>
<dbReference type="OrthoDB" id="9803238at2"/>
<dbReference type="Pfam" id="PF00984">
    <property type="entry name" value="UDPG_MGDP_dh"/>
    <property type="match status" value="1"/>
</dbReference>
<evidence type="ECO:0000259" key="11">
    <source>
        <dbReference type="SMART" id="SM00984"/>
    </source>
</evidence>
<dbReference type="Proteomes" id="UP000366051">
    <property type="component" value="Chromosome"/>
</dbReference>
<feature type="binding site" evidence="10">
    <location>
        <position position="289"/>
    </location>
    <ligand>
        <name>NAD(+)</name>
        <dbReference type="ChEBI" id="CHEBI:57540"/>
    </ligand>
</feature>
<dbReference type="AlphaFoldDB" id="A0A5Q2N8I2"/>
<dbReference type="SUPFAM" id="SSF51735">
    <property type="entry name" value="NAD(P)-binding Rossmann-fold domains"/>
    <property type="match status" value="1"/>
</dbReference>
<feature type="binding site" evidence="10">
    <location>
        <position position="353"/>
    </location>
    <ligand>
        <name>NAD(+)</name>
        <dbReference type="ChEBI" id="CHEBI:57540"/>
    </ligand>
</feature>
<feature type="active site" description="Nucleophile" evidence="8">
    <location>
        <position position="286"/>
    </location>
</feature>
<dbReference type="PIRSF" id="PIRSF500134">
    <property type="entry name" value="UDPglc_DH_bac"/>
    <property type="match status" value="1"/>
</dbReference>
<dbReference type="EMBL" id="CP045875">
    <property type="protein sequence ID" value="QGG48805.1"/>
    <property type="molecule type" value="Genomic_DNA"/>
</dbReference>
<feature type="binding site" evidence="10">
    <location>
        <position position="35"/>
    </location>
    <ligand>
        <name>NAD(+)</name>
        <dbReference type="ChEBI" id="CHEBI:57540"/>
    </ligand>
</feature>
<evidence type="ECO:0000313" key="12">
    <source>
        <dbReference type="EMBL" id="QGG48805.1"/>
    </source>
</evidence>
<gene>
    <name evidence="12" type="primary">ugdH</name>
    <name evidence="12" type="ORF">FTV88_2716</name>
</gene>
<dbReference type="EC" id="1.1.1.22" evidence="3 7"/>
<evidence type="ECO:0000256" key="2">
    <source>
        <dbReference type="ARBA" id="ARBA00006601"/>
    </source>
</evidence>
<evidence type="ECO:0000256" key="6">
    <source>
        <dbReference type="ARBA" id="ARBA00047473"/>
    </source>
</evidence>
<dbReference type="InterPro" id="IPR036220">
    <property type="entry name" value="UDP-Glc/GDP-Man_DH_C_sf"/>
</dbReference>
<evidence type="ECO:0000256" key="3">
    <source>
        <dbReference type="ARBA" id="ARBA00012954"/>
    </source>
</evidence>
<proteinExistence type="inferred from homology"/>
<feature type="binding site" evidence="10">
    <location>
        <position position="30"/>
    </location>
    <ligand>
        <name>NAD(+)</name>
        <dbReference type="ChEBI" id="CHEBI:57540"/>
    </ligand>
</feature>
<name>A0A5Q2N8I2_9FIRM</name>
<dbReference type="NCBIfam" id="TIGR03026">
    <property type="entry name" value="NDP-sugDHase"/>
    <property type="match status" value="1"/>
</dbReference>
<dbReference type="SUPFAM" id="SSF52413">
    <property type="entry name" value="UDP-glucose/GDP-mannose dehydrogenase C-terminal domain"/>
    <property type="match status" value="1"/>
</dbReference>
<sequence length="457" mass="51085">MNVSVIGTGYVGLVTGASFAFLGHRVCCYDVDLAKIEALQKSIIPFYEPYLEILVDEQVKKKQLFFSCSLDEFFAQSDIVFIAVGTPTDPQSGAVDMTYLKKAALEIGKNMQPHRYYVVVNKSTVPVGTHQLVEELIKESLQVSGTKDVAFAVASNPEFLREGNAIEDVFYPDRIVVGTYCPKALALLEELYRPLIEQSFTLPSFCPQRPQNLGRVPFVKVHPLSSELIKYASNAFLATKITFINEIANLCDLFGANIDEVSLGMGLDQRIGPSFLKAGLGWGGSCFGKDLKGLIHDGKKMGYAAELLQKSLQNNYSQRSRAIYKLQQALKTLRGRRIGLLGLAFKAQTDDLRDAPALDLIEKLMESDCTVKVFDPVAMENLKRLRPQWPLVYAIDEYDLAEGCDGLILVTEWKRFHGVDWQKIHSLMKNPLLIDGRNFLDRQRLEAFGFVYSGIGR</sequence>
<feature type="binding site" evidence="9">
    <location>
        <position position="283"/>
    </location>
    <ligand>
        <name>substrate</name>
    </ligand>
</feature>
<evidence type="ECO:0000256" key="4">
    <source>
        <dbReference type="ARBA" id="ARBA00023002"/>
    </source>
</evidence>